<dbReference type="AlphaFoldDB" id="A0A0H2UUX3"/>
<sequence>MKLLGKWLFFLMFLTFCVSFWQKDYQRIAFEKEHKLYQDLVAPFYQNYPKLRGLQLSEAIKLRHDLLDYVRKLDKDGWSYKAIQKGYLEQLAVRGNSYHFEQLYSRIRLIGSPDFQKLWQQEEMAQTPQEAQKRLQLLLTYLKMPDELTGQSKQTQQVLAQLSPKLSPTDPFWDQLSALIQACYVNLEHIPYSRFNRKIHQLRYLISTQQTEWVRSHYGNKGKTDADALAKYLATLEDDDYALYESSRYHNKVASILDANGNHQAVYTDNIPQANYKILIHFHSEFILSESGQFLVALDPDNLTRNSIVNGSSFNYGNQNDDLHRLLDIDPILLFDPAFIEKAINSPDATFLVPDLEQQRDKHNPIYSRNGKSSKQLTRAAVKKFKKLIHHYQETRGDNKTSKTQH</sequence>
<proteinExistence type="predicted"/>
<protein>
    <recommendedName>
        <fullName evidence="3">DUF3114 domain-containing protein</fullName>
    </recommendedName>
</protein>
<evidence type="ECO:0000313" key="1">
    <source>
        <dbReference type="EMBL" id="AAM79674.1"/>
    </source>
</evidence>
<evidence type="ECO:0000313" key="2">
    <source>
        <dbReference type="Proteomes" id="UP000000564"/>
    </source>
</evidence>
<dbReference type="RefSeq" id="WP_011054655.1">
    <property type="nucleotide sequence ID" value="NC_004070.1"/>
</dbReference>
<dbReference type="KEGG" id="spg:SpyM3_1067"/>
<name>A0A0H2UUX3_STRP3</name>
<organism evidence="1 2">
    <name type="scientific">Streptococcus pyogenes serotype M3 (strain ATCC BAA-595 / MGAS315)</name>
    <dbReference type="NCBI Taxonomy" id="198466"/>
    <lineage>
        <taxon>Bacteria</taxon>
        <taxon>Bacillati</taxon>
        <taxon>Bacillota</taxon>
        <taxon>Bacilli</taxon>
        <taxon>Lactobacillales</taxon>
        <taxon>Streptococcaceae</taxon>
        <taxon>Streptococcus</taxon>
    </lineage>
</organism>
<dbReference type="Pfam" id="PF11311">
    <property type="entry name" value="DUF3114"/>
    <property type="match status" value="1"/>
</dbReference>
<evidence type="ECO:0008006" key="3">
    <source>
        <dbReference type="Google" id="ProtNLM"/>
    </source>
</evidence>
<gene>
    <name evidence="1" type="ordered locus">SpyM3_1067</name>
</gene>
<dbReference type="Proteomes" id="UP000000564">
    <property type="component" value="Chromosome"/>
</dbReference>
<reference evidence="1 2" key="1">
    <citation type="journal article" date="2002" name="Proc. Natl. Acad. Sci. U.S.A.">
        <title>Genome sequence of a serotype M3 strain of group A Streptococcus: phage-encoded toxins, the high-virulence phenotype, and clone emergence.</title>
        <authorList>
            <person name="Beres S.B."/>
            <person name="Sylva G.L."/>
            <person name="Barbian K.D."/>
            <person name="Lei B."/>
            <person name="Hoff J.S."/>
            <person name="Mammarella N.D."/>
            <person name="Liu M.Y."/>
            <person name="Smoot J.C."/>
            <person name="Porcella S.F."/>
            <person name="Parkins L.D."/>
            <person name="Campbell D.S."/>
            <person name="Smith T.M."/>
            <person name="McCormick J.K."/>
            <person name="Leung D.Y."/>
            <person name="Schlievert P.M."/>
            <person name="Musser J.M."/>
        </authorList>
    </citation>
    <scope>NUCLEOTIDE SEQUENCE [LARGE SCALE GENOMIC DNA]</scope>
    <source>
        <strain evidence="2">ATCC BAA-595 / MGAS315</strain>
    </source>
</reference>
<dbReference type="InterPro" id="IPR021462">
    <property type="entry name" value="DUF3114"/>
</dbReference>
<dbReference type="HOGENOM" id="CLU_056541_1_0_9"/>
<dbReference type="EMBL" id="AE014074">
    <property type="protein sequence ID" value="AAM79674.1"/>
    <property type="molecule type" value="Genomic_DNA"/>
</dbReference>
<accession>A0A0H2UUX3</accession>